<dbReference type="PROSITE" id="PS51257">
    <property type="entry name" value="PROKAR_LIPOPROTEIN"/>
    <property type="match status" value="1"/>
</dbReference>
<feature type="compositionally biased region" description="Polar residues" evidence="1">
    <location>
        <begin position="102"/>
        <end position="113"/>
    </location>
</feature>
<name>A0A085Z9R1_9FLAO</name>
<gene>
    <name evidence="3" type="ORF">IX39_11340</name>
</gene>
<evidence type="ECO:0000256" key="1">
    <source>
        <dbReference type="SAM" id="MobiDB-lite"/>
    </source>
</evidence>
<dbReference type="eggNOG" id="ENOG502ZRVV">
    <property type="taxonomic scope" value="Bacteria"/>
</dbReference>
<evidence type="ECO:0000256" key="2">
    <source>
        <dbReference type="SAM" id="SignalP"/>
    </source>
</evidence>
<dbReference type="RefSeq" id="WP_034676335.1">
    <property type="nucleotide sequence ID" value="NZ_FPAP01000001.1"/>
</dbReference>
<protein>
    <recommendedName>
        <fullName evidence="5">Lipoprotein</fullName>
    </recommendedName>
</protein>
<feature type="chain" id="PRO_5001800881" description="Lipoprotein" evidence="2">
    <location>
        <begin position="19"/>
        <end position="125"/>
    </location>
</feature>
<keyword evidence="2" id="KW-0732">Signal</keyword>
<dbReference type="OrthoDB" id="963096at2"/>
<keyword evidence="4" id="KW-1185">Reference proteome</keyword>
<reference evidence="3 4" key="1">
    <citation type="submission" date="2014-07" db="EMBL/GenBank/DDBJ databases">
        <title>Genome of Chryseobacterium formosense LMG 24722.</title>
        <authorList>
            <person name="Pipes S.E."/>
            <person name="Stropko S.J."/>
            <person name="Newman J.D."/>
        </authorList>
    </citation>
    <scope>NUCLEOTIDE SEQUENCE [LARGE SCALE GENOMIC DNA]</scope>
    <source>
        <strain evidence="3 4">LMG 24722</strain>
    </source>
</reference>
<organism evidence="3 4">
    <name type="scientific">Chryseobacterium formosense</name>
    <dbReference type="NCBI Taxonomy" id="236814"/>
    <lineage>
        <taxon>Bacteria</taxon>
        <taxon>Pseudomonadati</taxon>
        <taxon>Bacteroidota</taxon>
        <taxon>Flavobacteriia</taxon>
        <taxon>Flavobacteriales</taxon>
        <taxon>Weeksellaceae</taxon>
        <taxon>Chryseobacterium group</taxon>
        <taxon>Chryseobacterium</taxon>
    </lineage>
</organism>
<accession>A0A085Z9R1</accession>
<sequence length="125" mass="13538">MKKLFLLLLTIFSLIGCSSNDETLYDYIGTWSGTYEGSDKGVWNFVVASDGKVTGTMHSETNNENYNISGFLNSSGQLTADLVLPADGKFTGTLDVEGKGSGNWTNESPNPVRSGTWKGEINKTK</sequence>
<dbReference type="AlphaFoldDB" id="A0A085Z9R1"/>
<comment type="caution">
    <text evidence="3">The sequence shown here is derived from an EMBL/GenBank/DDBJ whole genome shotgun (WGS) entry which is preliminary data.</text>
</comment>
<evidence type="ECO:0000313" key="4">
    <source>
        <dbReference type="Proteomes" id="UP000028713"/>
    </source>
</evidence>
<evidence type="ECO:0008006" key="5">
    <source>
        <dbReference type="Google" id="ProtNLM"/>
    </source>
</evidence>
<proteinExistence type="predicted"/>
<dbReference type="Proteomes" id="UP000028713">
    <property type="component" value="Unassembled WGS sequence"/>
</dbReference>
<feature type="region of interest" description="Disordered" evidence="1">
    <location>
        <begin position="97"/>
        <end position="125"/>
    </location>
</feature>
<evidence type="ECO:0000313" key="3">
    <source>
        <dbReference type="EMBL" id="KFF01175.1"/>
    </source>
</evidence>
<feature type="signal peptide" evidence="2">
    <location>
        <begin position="1"/>
        <end position="18"/>
    </location>
</feature>
<dbReference type="EMBL" id="JPRP01000001">
    <property type="protein sequence ID" value="KFF01175.1"/>
    <property type="molecule type" value="Genomic_DNA"/>
</dbReference>